<evidence type="ECO:0000256" key="12">
    <source>
        <dbReference type="ARBA" id="ARBA00029354"/>
    </source>
</evidence>
<accession>A0A7W7M358</accession>
<gene>
    <name evidence="13" type="primary">ruvC</name>
    <name evidence="16" type="ORF">HDA30_000870</name>
</gene>
<evidence type="ECO:0000256" key="5">
    <source>
        <dbReference type="ARBA" id="ARBA00022759"/>
    </source>
</evidence>
<dbReference type="EC" id="3.1.21.10" evidence="13 14"/>
<dbReference type="GO" id="GO:0003677">
    <property type="term" value="F:DNA binding"/>
    <property type="evidence" value="ECO:0007669"/>
    <property type="project" value="UniProtKB-KW"/>
</dbReference>
<evidence type="ECO:0000256" key="13">
    <source>
        <dbReference type="HAMAP-Rule" id="MF_00034"/>
    </source>
</evidence>
<keyword evidence="8 13" id="KW-0460">Magnesium</keyword>
<dbReference type="InterPro" id="IPR002176">
    <property type="entry name" value="X-over_junc_endoDNase_RuvC"/>
</dbReference>
<evidence type="ECO:0000256" key="11">
    <source>
        <dbReference type="ARBA" id="ARBA00023204"/>
    </source>
</evidence>
<dbReference type="GO" id="GO:0005737">
    <property type="term" value="C:cytoplasm"/>
    <property type="evidence" value="ECO:0007669"/>
    <property type="project" value="UniProtKB-SubCell"/>
</dbReference>
<organism evidence="16 17">
    <name type="scientific">Micrococcus cohnii</name>
    <dbReference type="NCBI Taxonomy" id="993416"/>
    <lineage>
        <taxon>Bacteria</taxon>
        <taxon>Bacillati</taxon>
        <taxon>Actinomycetota</taxon>
        <taxon>Actinomycetes</taxon>
        <taxon>Micrococcales</taxon>
        <taxon>Micrococcaceae</taxon>
        <taxon>Micrococcus</taxon>
    </lineage>
</organism>
<keyword evidence="9 13" id="KW-0238">DNA-binding</keyword>
<evidence type="ECO:0000256" key="2">
    <source>
        <dbReference type="ARBA" id="ARBA00022490"/>
    </source>
</evidence>
<keyword evidence="10 13" id="KW-0233">DNA recombination</keyword>
<evidence type="ECO:0000256" key="7">
    <source>
        <dbReference type="ARBA" id="ARBA00022801"/>
    </source>
</evidence>
<comment type="caution">
    <text evidence="16">The sequence shown here is derived from an EMBL/GenBank/DDBJ whole genome shotgun (WGS) entry which is preliminary data.</text>
</comment>
<reference evidence="16 17" key="1">
    <citation type="submission" date="2020-08" db="EMBL/GenBank/DDBJ databases">
        <title>Sequencing the genomes of 1000 actinobacteria strains.</title>
        <authorList>
            <person name="Klenk H.-P."/>
        </authorList>
    </citation>
    <scope>NUCLEOTIDE SEQUENCE [LARGE SCALE GENOMIC DNA]</scope>
    <source>
        <strain evidence="16 17">DSM 23974</strain>
    </source>
</reference>
<keyword evidence="17" id="KW-1185">Reference proteome</keyword>
<dbReference type="EMBL" id="JACHNA010000001">
    <property type="protein sequence ID" value="MBB4735362.1"/>
    <property type="molecule type" value="Genomic_DNA"/>
</dbReference>
<comment type="subcellular location">
    <subcellularLocation>
        <location evidence="13">Cytoplasm</location>
    </subcellularLocation>
</comment>
<dbReference type="GO" id="GO:0008821">
    <property type="term" value="F:crossover junction DNA endonuclease activity"/>
    <property type="evidence" value="ECO:0007669"/>
    <property type="project" value="UniProtKB-UniRule"/>
</dbReference>
<dbReference type="GO" id="GO:0048476">
    <property type="term" value="C:Holliday junction resolvase complex"/>
    <property type="evidence" value="ECO:0007669"/>
    <property type="project" value="UniProtKB-UniRule"/>
</dbReference>
<dbReference type="Pfam" id="PF02075">
    <property type="entry name" value="RuvC"/>
    <property type="match status" value="1"/>
</dbReference>
<name>A0A7W7M358_9MICC</name>
<feature type="compositionally biased region" description="Polar residues" evidence="15">
    <location>
        <begin position="164"/>
        <end position="179"/>
    </location>
</feature>
<proteinExistence type="inferred from homology"/>
<dbReference type="Proteomes" id="UP000540191">
    <property type="component" value="Unassembled WGS sequence"/>
</dbReference>
<evidence type="ECO:0000313" key="16">
    <source>
        <dbReference type="EMBL" id="MBB4735362.1"/>
    </source>
</evidence>
<dbReference type="GO" id="GO:0000287">
    <property type="term" value="F:magnesium ion binding"/>
    <property type="evidence" value="ECO:0007669"/>
    <property type="project" value="UniProtKB-UniRule"/>
</dbReference>
<evidence type="ECO:0000256" key="14">
    <source>
        <dbReference type="NCBIfam" id="TIGR00228"/>
    </source>
</evidence>
<dbReference type="InterPro" id="IPR036397">
    <property type="entry name" value="RNaseH_sf"/>
</dbReference>
<comment type="similarity">
    <text evidence="1 13">Belongs to the RuvC family.</text>
</comment>
<dbReference type="PRINTS" id="PR00696">
    <property type="entry name" value="RSOLVASERUVC"/>
</dbReference>
<dbReference type="InterPro" id="IPR020563">
    <property type="entry name" value="X-over_junc_endoDNase_Mg_BS"/>
</dbReference>
<dbReference type="Gene3D" id="3.30.420.10">
    <property type="entry name" value="Ribonuclease H-like superfamily/Ribonuclease H"/>
    <property type="match status" value="1"/>
</dbReference>
<comment type="cofactor">
    <cofactor evidence="13">
        <name>Mg(2+)</name>
        <dbReference type="ChEBI" id="CHEBI:18420"/>
    </cofactor>
    <text evidence="13">Binds 2 Mg(2+) ion per subunit.</text>
</comment>
<evidence type="ECO:0000256" key="4">
    <source>
        <dbReference type="ARBA" id="ARBA00022723"/>
    </source>
</evidence>
<evidence type="ECO:0000256" key="6">
    <source>
        <dbReference type="ARBA" id="ARBA00022763"/>
    </source>
</evidence>
<dbReference type="GO" id="GO:0006281">
    <property type="term" value="P:DNA repair"/>
    <property type="evidence" value="ECO:0007669"/>
    <property type="project" value="UniProtKB-UniRule"/>
</dbReference>
<keyword evidence="7 13" id="KW-0378">Hydrolase</keyword>
<keyword evidence="6 13" id="KW-0227">DNA damage</keyword>
<dbReference type="GO" id="GO:0006310">
    <property type="term" value="P:DNA recombination"/>
    <property type="evidence" value="ECO:0007669"/>
    <property type="project" value="UniProtKB-UniRule"/>
</dbReference>
<dbReference type="NCBIfam" id="TIGR00228">
    <property type="entry name" value="ruvC"/>
    <property type="match status" value="1"/>
</dbReference>
<dbReference type="RefSeq" id="WP_158496000.1">
    <property type="nucleotide sequence ID" value="NZ_JACHNA010000001.1"/>
</dbReference>
<evidence type="ECO:0000313" key="17">
    <source>
        <dbReference type="Proteomes" id="UP000540191"/>
    </source>
</evidence>
<evidence type="ECO:0000256" key="9">
    <source>
        <dbReference type="ARBA" id="ARBA00023125"/>
    </source>
</evidence>
<dbReference type="PANTHER" id="PTHR30194:SF3">
    <property type="entry name" value="CROSSOVER JUNCTION ENDODEOXYRIBONUCLEASE RUVC"/>
    <property type="match status" value="1"/>
</dbReference>
<dbReference type="SUPFAM" id="SSF53098">
    <property type="entry name" value="Ribonuclease H-like"/>
    <property type="match status" value="1"/>
</dbReference>
<comment type="function">
    <text evidence="13">The RuvA-RuvB-RuvC complex processes Holliday junction (HJ) DNA during genetic recombination and DNA repair. Endonuclease that resolves HJ intermediates. Cleaves cruciform DNA by making single-stranded nicks across the HJ at symmetrical positions within the homologous arms, yielding a 5'-phosphate and a 3'-hydroxyl group; requires a central core of homology in the junction. The consensus cleavage sequence is 5'-(A/T)TT(C/G)-3'. Cleavage occurs on the 3'-side of the TT dinucleotide at the point of strand exchange. HJ branch migration catalyzed by RuvA-RuvB allows RuvC to scan DNA until it finds its consensus sequence, where it cleaves and resolves the cruciform DNA.</text>
</comment>
<keyword evidence="2 13" id="KW-0963">Cytoplasm</keyword>
<evidence type="ECO:0000256" key="3">
    <source>
        <dbReference type="ARBA" id="ARBA00022722"/>
    </source>
</evidence>
<sequence>MARVLGVDPGLTRCGIAVVEVDARRRARLVHVEVAGTAADTALHERLLHLDRVIERVLERFVPDAAAVERMFANANTPTVLGTAQAAGVAITAAARAGLEVGLHTPSEAKAAVTGSGTASKAQVTAMVTRILGLDAAPRPADAADAIALALTHAWRAGSLGSAAGQTGLRTESMTSRATGSRFPAQPGPARASGAATQAQRRWLEAEAAARRPRRGGVR</sequence>
<dbReference type="PROSITE" id="PS01321">
    <property type="entry name" value="RUVC"/>
    <property type="match status" value="1"/>
</dbReference>
<evidence type="ECO:0000256" key="8">
    <source>
        <dbReference type="ARBA" id="ARBA00022842"/>
    </source>
</evidence>
<keyword evidence="5 13" id="KW-0255">Endonuclease</keyword>
<dbReference type="FunFam" id="3.30.420.10:FF:000002">
    <property type="entry name" value="Crossover junction endodeoxyribonuclease RuvC"/>
    <property type="match status" value="1"/>
</dbReference>
<comment type="subunit">
    <text evidence="13">Homodimer which binds Holliday junction (HJ) DNA. The HJ becomes 2-fold symmetrical on binding to RuvC with unstacked arms; it has a different conformation from HJ DNA in complex with RuvA. In the full resolvosome a probable DNA-RuvA(4)-RuvB(12)-RuvC(2) complex forms which resolves the HJ.</text>
</comment>
<keyword evidence="4 13" id="KW-0479">Metal-binding</keyword>
<dbReference type="AlphaFoldDB" id="A0A7W7M358"/>
<evidence type="ECO:0000256" key="1">
    <source>
        <dbReference type="ARBA" id="ARBA00009518"/>
    </source>
</evidence>
<evidence type="ECO:0000256" key="15">
    <source>
        <dbReference type="SAM" id="MobiDB-lite"/>
    </source>
</evidence>
<evidence type="ECO:0000256" key="10">
    <source>
        <dbReference type="ARBA" id="ARBA00023172"/>
    </source>
</evidence>
<dbReference type="PANTHER" id="PTHR30194">
    <property type="entry name" value="CROSSOVER JUNCTION ENDODEOXYRIBONUCLEASE RUVC"/>
    <property type="match status" value="1"/>
</dbReference>
<feature type="binding site" evidence="13">
    <location>
        <position position="69"/>
    </location>
    <ligand>
        <name>Mg(2+)</name>
        <dbReference type="ChEBI" id="CHEBI:18420"/>
        <label>2</label>
    </ligand>
</feature>
<feature type="active site" evidence="13">
    <location>
        <position position="69"/>
    </location>
</feature>
<dbReference type="HAMAP" id="MF_00034">
    <property type="entry name" value="RuvC"/>
    <property type="match status" value="1"/>
</dbReference>
<feature type="binding site" evidence="13">
    <location>
        <position position="8"/>
    </location>
    <ligand>
        <name>Mg(2+)</name>
        <dbReference type="ChEBI" id="CHEBI:18420"/>
        <label>1</label>
    </ligand>
</feature>
<comment type="catalytic activity">
    <reaction evidence="12 13">
        <text>Endonucleolytic cleavage at a junction such as a reciprocal single-stranded crossover between two homologous DNA duplexes (Holliday junction).</text>
        <dbReference type="EC" id="3.1.21.10"/>
    </reaction>
</comment>
<protein>
    <recommendedName>
        <fullName evidence="13 14">Crossover junction endodeoxyribonuclease RuvC</fullName>
        <ecNumber evidence="13 14">3.1.21.10</ecNumber>
    </recommendedName>
    <alternativeName>
        <fullName evidence="13">Holliday junction nuclease RuvC</fullName>
    </alternativeName>
    <alternativeName>
        <fullName evidence="13">Holliday junction resolvase RuvC</fullName>
    </alternativeName>
</protein>
<keyword evidence="11 13" id="KW-0234">DNA repair</keyword>
<feature type="active site" evidence="13">
    <location>
        <position position="8"/>
    </location>
</feature>
<keyword evidence="3 13" id="KW-0540">Nuclease</keyword>
<feature type="binding site" evidence="13">
    <location>
        <position position="142"/>
    </location>
    <ligand>
        <name>Mg(2+)</name>
        <dbReference type="ChEBI" id="CHEBI:18420"/>
        <label>1</label>
    </ligand>
</feature>
<feature type="region of interest" description="Disordered" evidence="15">
    <location>
        <begin position="164"/>
        <end position="219"/>
    </location>
</feature>
<feature type="active site" evidence="13">
    <location>
        <position position="142"/>
    </location>
</feature>
<dbReference type="InterPro" id="IPR012337">
    <property type="entry name" value="RNaseH-like_sf"/>
</dbReference>